<evidence type="ECO:0000256" key="9">
    <source>
        <dbReference type="SAM" id="MobiDB-lite"/>
    </source>
</evidence>
<dbReference type="PANTHER" id="PTHR11207:SF0">
    <property type="entry name" value="RIBONUCLEASE 3"/>
    <property type="match status" value="1"/>
</dbReference>
<keyword evidence="7 8" id="KW-0694">RNA-binding</keyword>
<feature type="binding site" evidence="8">
    <location>
        <position position="137"/>
    </location>
    <ligand>
        <name>Mg(2+)</name>
        <dbReference type="ChEBI" id="CHEBI:18420"/>
    </ligand>
</feature>
<feature type="binding site" evidence="8">
    <location>
        <position position="61"/>
    </location>
    <ligand>
        <name>Mg(2+)</name>
        <dbReference type="ChEBI" id="CHEBI:18420"/>
    </ligand>
</feature>
<evidence type="ECO:0000259" key="10">
    <source>
        <dbReference type="PROSITE" id="PS50137"/>
    </source>
</evidence>
<dbReference type="NCBIfam" id="TIGR02191">
    <property type="entry name" value="RNaseIII"/>
    <property type="match status" value="1"/>
</dbReference>
<comment type="subunit">
    <text evidence="8">Homodimer.</text>
</comment>
<organism evidence="12 13">
    <name type="scientific">Tepidiforma bonchosmolovskayae</name>
    <dbReference type="NCBI Taxonomy" id="2601677"/>
    <lineage>
        <taxon>Bacteria</taxon>
        <taxon>Bacillati</taxon>
        <taxon>Chloroflexota</taxon>
        <taxon>Tepidiformia</taxon>
        <taxon>Tepidiformales</taxon>
        <taxon>Tepidiformaceae</taxon>
        <taxon>Tepidiforma</taxon>
    </lineage>
</organism>
<feature type="domain" description="RNase III" evidence="11">
    <location>
        <begin position="20"/>
        <end position="148"/>
    </location>
</feature>
<keyword evidence="5 8" id="KW-0255">Endonuclease</keyword>
<comment type="caution">
    <text evidence="8">Lacks conserved residue(s) required for the propagation of feature annotation.</text>
</comment>
<dbReference type="CDD" id="cd00593">
    <property type="entry name" value="RIBOc"/>
    <property type="match status" value="1"/>
</dbReference>
<evidence type="ECO:0000313" key="13">
    <source>
        <dbReference type="Proteomes" id="UP000326331"/>
    </source>
</evidence>
<evidence type="ECO:0000256" key="5">
    <source>
        <dbReference type="ARBA" id="ARBA00022759"/>
    </source>
</evidence>
<dbReference type="PANTHER" id="PTHR11207">
    <property type="entry name" value="RIBONUCLEASE III"/>
    <property type="match status" value="1"/>
</dbReference>
<keyword evidence="8" id="KW-0698">rRNA processing</keyword>
<feature type="compositionally biased region" description="Basic and acidic residues" evidence="9">
    <location>
        <begin position="222"/>
        <end position="231"/>
    </location>
</feature>
<feature type="domain" description="DRBM" evidence="10">
    <location>
        <begin position="175"/>
        <end position="244"/>
    </location>
</feature>
<gene>
    <name evidence="8 12" type="primary">rnc</name>
    <name evidence="12" type="ORF">Tbon_12500</name>
</gene>
<dbReference type="EC" id="3.1.26.3" evidence="8"/>
<dbReference type="CDD" id="cd10845">
    <property type="entry name" value="DSRM_RNAse_III_family"/>
    <property type="match status" value="1"/>
</dbReference>
<dbReference type="SUPFAM" id="SSF69065">
    <property type="entry name" value="RNase III domain-like"/>
    <property type="match status" value="1"/>
</dbReference>
<evidence type="ECO:0000256" key="8">
    <source>
        <dbReference type="HAMAP-Rule" id="MF_00104"/>
    </source>
</evidence>
<dbReference type="PROSITE" id="PS50137">
    <property type="entry name" value="DS_RBD"/>
    <property type="match status" value="1"/>
</dbReference>
<dbReference type="InterPro" id="IPR000999">
    <property type="entry name" value="RNase_III_dom"/>
</dbReference>
<feature type="compositionally biased region" description="Low complexity" evidence="9">
    <location>
        <begin position="232"/>
        <end position="241"/>
    </location>
</feature>
<feature type="compositionally biased region" description="Basic and acidic residues" evidence="9">
    <location>
        <begin position="242"/>
        <end position="251"/>
    </location>
</feature>
<keyword evidence="8" id="KW-0479">Metal-binding</keyword>
<keyword evidence="6 8" id="KW-0378">Hydrolase</keyword>
<dbReference type="InterPro" id="IPR036389">
    <property type="entry name" value="RNase_III_sf"/>
</dbReference>
<name>A0ABX6C464_9CHLR</name>
<dbReference type="HAMAP" id="MF_00104">
    <property type="entry name" value="RNase_III"/>
    <property type="match status" value="1"/>
</dbReference>
<accession>A0ABX6C464</accession>
<comment type="function">
    <text evidence="8">Digests double-stranded RNA. Involved in the processing of primary rRNA transcript to yield the immediate precursors to the large and small rRNAs (23S and 16S). Processes some mRNAs, and tRNAs when they are encoded in the rRNA operon. Processes pre-crRNA and tracrRNA of type II CRISPR loci if present in the organism.</text>
</comment>
<proteinExistence type="inferred from homology"/>
<keyword evidence="8" id="KW-0963">Cytoplasm</keyword>
<comment type="cofactor">
    <cofactor evidence="8">
        <name>Mg(2+)</name>
        <dbReference type="ChEBI" id="CHEBI:18420"/>
    </cofactor>
</comment>
<dbReference type="PROSITE" id="PS00517">
    <property type="entry name" value="RNASE_3_1"/>
    <property type="match status" value="1"/>
</dbReference>
<protein>
    <recommendedName>
        <fullName evidence="8">Ribonuclease 3</fullName>
        <ecNumber evidence="8">3.1.26.3</ecNumber>
    </recommendedName>
    <alternativeName>
        <fullName evidence="8">Ribonuclease III</fullName>
        <shortName evidence="8">RNase III</shortName>
    </alternativeName>
</protein>
<evidence type="ECO:0000256" key="3">
    <source>
        <dbReference type="ARBA" id="ARBA00022664"/>
    </source>
</evidence>
<evidence type="ECO:0000256" key="6">
    <source>
        <dbReference type="ARBA" id="ARBA00022801"/>
    </source>
</evidence>
<keyword evidence="8" id="KW-0819">tRNA processing</keyword>
<keyword evidence="8" id="KW-0699">rRNA-binding</keyword>
<evidence type="ECO:0000256" key="7">
    <source>
        <dbReference type="ARBA" id="ARBA00022884"/>
    </source>
</evidence>
<feature type="active site" evidence="8">
    <location>
        <position position="65"/>
    </location>
</feature>
<dbReference type="SUPFAM" id="SSF54768">
    <property type="entry name" value="dsRNA-binding domain-like"/>
    <property type="match status" value="1"/>
</dbReference>
<evidence type="ECO:0000259" key="11">
    <source>
        <dbReference type="PROSITE" id="PS50142"/>
    </source>
</evidence>
<dbReference type="Gene3D" id="1.10.1520.10">
    <property type="entry name" value="Ribonuclease III domain"/>
    <property type="match status" value="1"/>
</dbReference>
<feature type="region of interest" description="Disordered" evidence="9">
    <location>
        <begin position="219"/>
        <end position="251"/>
    </location>
</feature>
<dbReference type="Pfam" id="PF14622">
    <property type="entry name" value="Ribonucleas_3_3"/>
    <property type="match status" value="1"/>
</dbReference>
<dbReference type="SMART" id="SM00358">
    <property type="entry name" value="DSRM"/>
    <property type="match status" value="1"/>
</dbReference>
<dbReference type="GO" id="GO:0004525">
    <property type="term" value="F:ribonuclease III activity"/>
    <property type="evidence" value="ECO:0007669"/>
    <property type="project" value="UniProtKB-EC"/>
</dbReference>
<evidence type="ECO:0000256" key="1">
    <source>
        <dbReference type="ARBA" id="ARBA00000109"/>
    </source>
</evidence>
<keyword evidence="3 8" id="KW-0507">mRNA processing</keyword>
<keyword evidence="13" id="KW-1185">Reference proteome</keyword>
<dbReference type="InterPro" id="IPR011907">
    <property type="entry name" value="RNase_III"/>
</dbReference>
<keyword evidence="8" id="KW-0460">Magnesium</keyword>
<comment type="similarity">
    <text evidence="2">Belongs to the ribonuclease III family.</text>
</comment>
<dbReference type="Pfam" id="PF00035">
    <property type="entry name" value="dsrm"/>
    <property type="match status" value="1"/>
</dbReference>
<dbReference type="SMART" id="SM00535">
    <property type="entry name" value="RIBOc"/>
    <property type="match status" value="1"/>
</dbReference>
<evidence type="ECO:0000256" key="4">
    <source>
        <dbReference type="ARBA" id="ARBA00022722"/>
    </source>
</evidence>
<dbReference type="Gene3D" id="3.30.160.20">
    <property type="match status" value="1"/>
</dbReference>
<keyword evidence="4 8" id="KW-0540">Nuclease</keyword>
<feature type="active site" evidence="8">
    <location>
        <position position="137"/>
    </location>
</feature>
<dbReference type="InterPro" id="IPR014720">
    <property type="entry name" value="dsRBD_dom"/>
</dbReference>
<dbReference type="Proteomes" id="UP000326331">
    <property type="component" value="Chromosome"/>
</dbReference>
<evidence type="ECO:0000313" key="12">
    <source>
        <dbReference type="EMBL" id="QFG04064.1"/>
    </source>
</evidence>
<dbReference type="EMBL" id="CP042829">
    <property type="protein sequence ID" value="QFG04064.1"/>
    <property type="molecule type" value="Genomic_DNA"/>
</dbReference>
<evidence type="ECO:0000256" key="2">
    <source>
        <dbReference type="ARBA" id="ARBA00010183"/>
    </source>
</evidence>
<sequence>MPGVVTRAGGDVGQPEPGDRAELLTRLRIPALRPDLLLQALTHSSYLNENPATPASNERLEFLGDAILGLVVARYLFERCPAAGEGDLTRIRAEIVRGSTLARAAARIGLGEFLILGRGEEAAGGRTRERNLAGALEALIGAVYLDRGLASAAALIRRLLRDEIDQAIREGVRPDAKSSLQHLAQARWHEPPEYVTVEHTADAPHRRFVVEVKVAGQPLGRGEGRSKREAQQRAAQAALEGLRQEEGAACT</sequence>
<dbReference type="PROSITE" id="PS50142">
    <property type="entry name" value="RNASE_3_2"/>
    <property type="match status" value="1"/>
</dbReference>
<comment type="subcellular location">
    <subcellularLocation>
        <location evidence="8">Cytoplasm</location>
    </subcellularLocation>
</comment>
<comment type="catalytic activity">
    <reaction evidence="1 8">
        <text>Endonucleolytic cleavage to 5'-phosphomonoester.</text>
        <dbReference type="EC" id="3.1.26.3"/>
    </reaction>
</comment>
<reference evidence="12 13" key="1">
    <citation type="submission" date="2019-10" db="EMBL/GenBank/DDBJ databases">
        <title>Thermopilla bonchosmolovskayae gen. nov., sp. nov., a moderately thermophilic Chloroflexi bacterium from a Chukotka hot spring (Arctic, Russia), representing a novel classis Thermopillaia, which include previously uncultivated lineage OLB14.</title>
        <authorList>
            <person name="Kochetkova T.V."/>
            <person name="Zayulina K.S."/>
            <person name="Zhigarkov V.S."/>
            <person name="Minaev N.V."/>
            <person name="Novikov A."/>
            <person name="Toshchakov S.V."/>
            <person name="Elcheninov A.G."/>
            <person name="Kublanov I.V."/>
        </authorList>
    </citation>
    <scope>NUCLEOTIDE SEQUENCE [LARGE SCALE GENOMIC DNA]</scope>
    <source>
        <strain evidence="12 13">3753O</strain>
    </source>
</reference>